<dbReference type="Proteomes" id="UP000475037">
    <property type="component" value="Unassembled WGS sequence"/>
</dbReference>
<keyword evidence="3 5" id="KW-0371">Homeobox</keyword>
<evidence type="ECO:0000256" key="6">
    <source>
        <dbReference type="RuleBase" id="RU000682"/>
    </source>
</evidence>
<dbReference type="PROSITE" id="PS50071">
    <property type="entry name" value="HOMEOBOX_2"/>
    <property type="match status" value="1"/>
</dbReference>
<evidence type="ECO:0000256" key="7">
    <source>
        <dbReference type="SAM" id="MobiDB-lite"/>
    </source>
</evidence>
<feature type="DNA-binding region" description="Homeobox" evidence="5">
    <location>
        <begin position="146"/>
        <end position="205"/>
    </location>
</feature>
<feature type="compositionally biased region" description="Basic and acidic residues" evidence="7">
    <location>
        <begin position="230"/>
        <end position="241"/>
    </location>
</feature>
<reference evidence="9 10" key="1">
    <citation type="submission" date="2019-11" db="EMBL/GenBank/DDBJ databases">
        <authorList>
            <person name="Yang C."/>
            <person name="Li F."/>
        </authorList>
    </citation>
    <scope>NUCLEOTIDE SEQUENCE [LARGE SCALE GENOMIC DNA]</scope>
    <source>
        <strain evidence="9">KB4526</strain>
        <tissue evidence="9">Muscle</tissue>
    </source>
</reference>
<feature type="domain" description="Homeobox" evidence="8">
    <location>
        <begin position="144"/>
        <end position="204"/>
    </location>
</feature>
<dbReference type="GO" id="GO:0000978">
    <property type="term" value="F:RNA polymerase II cis-regulatory region sequence-specific DNA binding"/>
    <property type="evidence" value="ECO:0007669"/>
    <property type="project" value="TreeGrafter"/>
</dbReference>
<keyword evidence="4 5" id="KW-0539">Nucleus</keyword>
<dbReference type="GO" id="GO:0030182">
    <property type="term" value="P:neuron differentiation"/>
    <property type="evidence" value="ECO:0007669"/>
    <property type="project" value="TreeGrafter"/>
</dbReference>
<organism evidence="9 10">
    <name type="scientific">Crocuta crocuta</name>
    <name type="common">Spotted hyena</name>
    <dbReference type="NCBI Taxonomy" id="9678"/>
    <lineage>
        <taxon>Eukaryota</taxon>
        <taxon>Metazoa</taxon>
        <taxon>Chordata</taxon>
        <taxon>Craniata</taxon>
        <taxon>Vertebrata</taxon>
        <taxon>Euteleostomi</taxon>
        <taxon>Mammalia</taxon>
        <taxon>Eutheria</taxon>
        <taxon>Laurasiatheria</taxon>
        <taxon>Carnivora</taxon>
        <taxon>Feliformia</taxon>
        <taxon>Hyaenidae</taxon>
        <taxon>Crocuta</taxon>
    </lineage>
</organism>
<dbReference type="InterPro" id="IPR050877">
    <property type="entry name" value="EMX-VAX-Noto_Homeobox_TFs"/>
</dbReference>
<dbReference type="InterPro" id="IPR001356">
    <property type="entry name" value="HD"/>
</dbReference>
<dbReference type="AlphaFoldDB" id="A0A6G1AUZ8"/>
<dbReference type="FunFam" id="1.10.10.60:FF:000318">
    <property type="entry name" value="homeobox protein notochord"/>
    <property type="match status" value="1"/>
</dbReference>
<dbReference type="InterPro" id="IPR000047">
    <property type="entry name" value="HTH_motif"/>
</dbReference>
<dbReference type="PRINTS" id="PR00031">
    <property type="entry name" value="HTHREPRESSR"/>
</dbReference>
<evidence type="ECO:0000313" key="9">
    <source>
        <dbReference type="EMBL" id="KAF0879598.1"/>
    </source>
</evidence>
<feature type="non-terminal residue" evidence="9">
    <location>
        <position position="1"/>
    </location>
</feature>
<dbReference type="SUPFAM" id="SSF46689">
    <property type="entry name" value="Homeodomain-like"/>
    <property type="match status" value="1"/>
</dbReference>
<evidence type="ECO:0000256" key="2">
    <source>
        <dbReference type="ARBA" id="ARBA00023125"/>
    </source>
</evidence>
<protein>
    <submittedName>
        <fullName evidence="9">NOTO protein</fullName>
    </submittedName>
</protein>
<sequence length="241" mass="26299">MPSRMPQGRRPPASPGAGDQSPELQQRPSGPGTSRAPGRLESSFSVEAILARPARSAPPAAARMSRAAADLGSAPSRFPATWLPAYLSVSLPQPCPQLPRTGLRVARFCGLQGLGLTGLELAHCSGLWGTPDWAPAEELQDTERPQKRVRTMFNLKQLEELEKVFTNQHNLVGKKRAQLAAQLNLTENQVRVWFQNRRVKYQKQQRLKLPAVSAMAAAQDEPSSSSDTSIQREDTKSGVDS</sequence>
<evidence type="ECO:0000256" key="5">
    <source>
        <dbReference type="PROSITE-ProRule" id="PRU00108"/>
    </source>
</evidence>
<dbReference type="EMBL" id="VOAJ01003467">
    <property type="protein sequence ID" value="KAF0879598.1"/>
    <property type="molecule type" value="Genomic_DNA"/>
</dbReference>
<evidence type="ECO:0000256" key="3">
    <source>
        <dbReference type="ARBA" id="ARBA00023155"/>
    </source>
</evidence>
<proteinExistence type="predicted"/>
<evidence type="ECO:0000256" key="1">
    <source>
        <dbReference type="ARBA" id="ARBA00004123"/>
    </source>
</evidence>
<dbReference type="GO" id="GO:0000981">
    <property type="term" value="F:DNA-binding transcription factor activity, RNA polymerase II-specific"/>
    <property type="evidence" value="ECO:0007669"/>
    <property type="project" value="TreeGrafter"/>
</dbReference>
<dbReference type="GO" id="GO:0007420">
    <property type="term" value="P:brain development"/>
    <property type="evidence" value="ECO:0007669"/>
    <property type="project" value="TreeGrafter"/>
</dbReference>
<dbReference type="Pfam" id="PF00046">
    <property type="entry name" value="Homeodomain"/>
    <property type="match status" value="1"/>
</dbReference>
<dbReference type="GO" id="GO:0005634">
    <property type="term" value="C:nucleus"/>
    <property type="evidence" value="ECO:0007669"/>
    <property type="project" value="UniProtKB-SubCell"/>
</dbReference>
<gene>
    <name evidence="9" type="primary">Noto</name>
    <name evidence="9" type="ORF">FOF47_R18939</name>
</gene>
<evidence type="ECO:0000256" key="4">
    <source>
        <dbReference type="ARBA" id="ARBA00023242"/>
    </source>
</evidence>
<dbReference type="SMART" id="SM00389">
    <property type="entry name" value="HOX"/>
    <property type="match status" value="1"/>
</dbReference>
<evidence type="ECO:0000313" key="10">
    <source>
        <dbReference type="Proteomes" id="UP000475037"/>
    </source>
</evidence>
<dbReference type="PANTHER" id="PTHR24339">
    <property type="entry name" value="HOMEOBOX PROTEIN EMX-RELATED"/>
    <property type="match status" value="1"/>
</dbReference>
<dbReference type="InterPro" id="IPR009057">
    <property type="entry name" value="Homeodomain-like_sf"/>
</dbReference>
<feature type="non-terminal residue" evidence="9">
    <location>
        <position position="241"/>
    </location>
</feature>
<dbReference type="Gene3D" id="1.10.10.60">
    <property type="entry name" value="Homeodomain-like"/>
    <property type="match status" value="1"/>
</dbReference>
<feature type="region of interest" description="Disordered" evidence="7">
    <location>
        <begin position="1"/>
        <end position="44"/>
    </location>
</feature>
<keyword evidence="2 5" id="KW-0238">DNA-binding</keyword>
<comment type="caution">
    <text evidence="9">The sequence shown here is derived from an EMBL/GenBank/DDBJ whole genome shotgun (WGS) entry which is preliminary data.</text>
</comment>
<evidence type="ECO:0000259" key="8">
    <source>
        <dbReference type="PROSITE" id="PS50071"/>
    </source>
</evidence>
<feature type="compositionally biased region" description="Polar residues" evidence="7">
    <location>
        <begin position="22"/>
        <end position="32"/>
    </location>
</feature>
<name>A0A6G1AUZ8_CROCR</name>
<dbReference type="CDD" id="cd00086">
    <property type="entry name" value="homeodomain"/>
    <property type="match status" value="1"/>
</dbReference>
<dbReference type="PANTHER" id="PTHR24339:SF68">
    <property type="entry name" value="HOMEOBOX PROTEIN NOTOCHORD"/>
    <property type="match status" value="1"/>
</dbReference>
<feature type="region of interest" description="Disordered" evidence="7">
    <location>
        <begin position="211"/>
        <end position="241"/>
    </location>
</feature>
<accession>A0A6G1AUZ8</accession>
<keyword evidence="10" id="KW-1185">Reference proteome</keyword>
<comment type="subcellular location">
    <subcellularLocation>
        <location evidence="1 5 6">Nucleus</location>
    </subcellularLocation>
</comment>